<evidence type="ECO:0000313" key="1">
    <source>
        <dbReference type="EMBL" id="KAK3044308.1"/>
    </source>
</evidence>
<proteinExistence type="predicted"/>
<accession>A0ACC3CSS0</accession>
<reference evidence="1" key="1">
    <citation type="submission" date="2024-09" db="EMBL/GenBank/DDBJ databases">
        <title>Black Yeasts Isolated from many extreme environments.</title>
        <authorList>
            <person name="Coleine C."/>
            <person name="Stajich J.E."/>
            <person name="Selbmann L."/>
        </authorList>
    </citation>
    <scope>NUCLEOTIDE SEQUENCE</scope>
    <source>
        <strain evidence="1">CCFEE 5737</strain>
    </source>
</reference>
<dbReference type="EMBL" id="JAWDJW010012123">
    <property type="protein sequence ID" value="KAK3044308.1"/>
    <property type="molecule type" value="Genomic_DNA"/>
</dbReference>
<feature type="non-terminal residue" evidence="1">
    <location>
        <position position="110"/>
    </location>
</feature>
<comment type="caution">
    <text evidence="1">The sequence shown here is derived from an EMBL/GenBank/DDBJ whole genome shotgun (WGS) entry which is preliminary data.</text>
</comment>
<feature type="non-terminal residue" evidence="1">
    <location>
        <position position="1"/>
    </location>
</feature>
<protein>
    <submittedName>
        <fullName evidence="1">ERMES complex Ca(2+)-binding regulatory GTPase gem1</fullName>
    </submittedName>
</protein>
<gene>
    <name evidence="1" type="primary">GEM1_2</name>
    <name evidence="1" type="ORF">LTS18_001623</name>
</gene>
<name>A0ACC3CSS0_9PEZI</name>
<organism evidence="1 2">
    <name type="scientific">Coniosporium uncinatum</name>
    <dbReference type="NCBI Taxonomy" id="93489"/>
    <lineage>
        <taxon>Eukaryota</taxon>
        <taxon>Fungi</taxon>
        <taxon>Dikarya</taxon>
        <taxon>Ascomycota</taxon>
        <taxon>Pezizomycotina</taxon>
        <taxon>Dothideomycetes</taxon>
        <taxon>Dothideomycetes incertae sedis</taxon>
        <taxon>Coniosporium</taxon>
    </lineage>
</organism>
<dbReference type="Proteomes" id="UP001186974">
    <property type="component" value="Unassembled WGS sequence"/>
</dbReference>
<keyword evidence="2" id="KW-1185">Reference proteome</keyword>
<sequence length="110" mass="12431">GGKQCYLILEELGELEPAILENQTKLDACDLLCYTYDSSDPDSFTHIVNSRKRYPQLDGLPAVYTGLKADQDKTMQRSEEQPDKYTTSLNMAPPLHVSVTWSSISDFFVH</sequence>
<evidence type="ECO:0000313" key="2">
    <source>
        <dbReference type="Proteomes" id="UP001186974"/>
    </source>
</evidence>